<dbReference type="AlphaFoldDB" id="A0A0W8G6L9"/>
<evidence type="ECO:0000313" key="1">
    <source>
        <dbReference type="EMBL" id="KUG28794.1"/>
    </source>
</evidence>
<reference evidence="1" key="1">
    <citation type="journal article" date="2015" name="Proc. Natl. Acad. Sci. U.S.A.">
        <title>Networks of energetic and metabolic interactions define dynamics in microbial communities.</title>
        <authorList>
            <person name="Embree M."/>
            <person name="Liu J.K."/>
            <person name="Al-Bassam M.M."/>
            <person name="Zengler K."/>
        </authorList>
    </citation>
    <scope>NUCLEOTIDE SEQUENCE</scope>
</reference>
<sequence>MFPFAASAVVAVAFFLTGCGTMGPKVMKGNRTAYNTGIQQSDKEELLLNLVRIRYLEPPFFMSVGSISSSFNFQVTTGLSADFNAGTTQTVVPYGVSEKTGMVNSYYPALAGYPEAAVKPSLEFQYYESPTITYAPLQGEKYVTQLLSEIDPGRFFFLYRAGADMDMLLDVLVRQLGTLRNPAPGEDSPEARTGRDRFRELSRALTAMQGRGDLQLQYTAPEPGVAESLVLQMRFADTAEAARLDELFGIALPRLNAQDGRLVAQARLIRAMDFLSVQTRDEQAVNLAFDLRNTMEVLEYLAEGVQVPEEDVKAGIVMPPARHLVPEARSAVAVRCDRKKPPHAYVSTYYEGKWFFVAANDMPSKSAFGFLMTLLAMEGGDVKSSLPVLTIPVGRR</sequence>
<accession>A0A0W8G6L9</accession>
<comment type="caution">
    <text evidence="1">The sequence shown here is derived from an EMBL/GenBank/DDBJ whole genome shotgun (WGS) entry which is preliminary data.</text>
</comment>
<organism evidence="1">
    <name type="scientific">hydrocarbon metagenome</name>
    <dbReference type="NCBI Taxonomy" id="938273"/>
    <lineage>
        <taxon>unclassified sequences</taxon>
        <taxon>metagenomes</taxon>
        <taxon>ecological metagenomes</taxon>
    </lineage>
</organism>
<gene>
    <name evidence="1" type="ORF">ASZ90_001328</name>
</gene>
<dbReference type="EMBL" id="LNQE01000175">
    <property type="protein sequence ID" value="KUG28794.1"/>
    <property type="molecule type" value="Genomic_DNA"/>
</dbReference>
<proteinExistence type="predicted"/>
<protein>
    <submittedName>
        <fullName evidence="1">Uncharacterized protein</fullName>
    </submittedName>
</protein>
<name>A0A0W8G6L9_9ZZZZ</name>